<keyword evidence="2" id="KW-1185">Reference proteome</keyword>
<dbReference type="HOGENOM" id="CLU_1643411_0_0_1"/>
<accession>W6Y853</accession>
<evidence type="ECO:0000313" key="1">
    <source>
        <dbReference type="EMBL" id="EUC27256.1"/>
    </source>
</evidence>
<gene>
    <name evidence="1" type="ORF">COCCADRAFT_31216</name>
</gene>
<dbReference type="GeneID" id="19146905"/>
<name>W6Y853_COCC2</name>
<proteinExistence type="predicted"/>
<evidence type="ECO:0000313" key="2">
    <source>
        <dbReference type="Proteomes" id="UP000053841"/>
    </source>
</evidence>
<dbReference type="AlphaFoldDB" id="W6Y853"/>
<protein>
    <submittedName>
        <fullName evidence="1">Uncharacterized protein</fullName>
    </submittedName>
</protein>
<dbReference type="Proteomes" id="UP000053841">
    <property type="component" value="Unassembled WGS sequence"/>
</dbReference>
<dbReference type="KEGG" id="bze:COCCADRAFT_31216"/>
<organism evidence="1 2">
    <name type="scientific">Cochliobolus carbonum (strain 26-R-13)</name>
    <name type="common">Maize leaf spot fungus</name>
    <name type="synonym">Bipolaris zeicola</name>
    <dbReference type="NCBI Taxonomy" id="930089"/>
    <lineage>
        <taxon>Eukaryota</taxon>
        <taxon>Fungi</taxon>
        <taxon>Dikarya</taxon>
        <taxon>Ascomycota</taxon>
        <taxon>Pezizomycotina</taxon>
        <taxon>Dothideomycetes</taxon>
        <taxon>Pleosporomycetidae</taxon>
        <taxon>Pleosporales</taxon>
        <taxon>Pleosporineae</taxon>
        <taxon>Pleosporaceae</taxon>
        <taxon>Bipolaris</taxon>
    </lineage>
</organism>
<dbReference type="RefSeq" id="XP_007718435.1">
    <property type="nucleotide sequence ID" value="XM_007720245.1"/>
</dbReference>
<sequence>MDFANLRSGLTRPISHPVDHEHSSVIPFTIAQFLDVLFSVDLSHSQGRNVSMGPDACRSRISDHVGRSPDHARLAVRRGKAAIPDAILYAKLNRRTLTVITQSESIFDKRALTSGCKTDTRLGKVYGATTFFHGRITRLMISDQSKREALFTYSDAEEIFV</sequence>
<reference evidence="1 2" key="1">
    <citation type="journal article" date="2013" name="PLoS Genet.">
        <title>Comparative genome structure, secondary metabolite, and effector coding capacity across Cochliobolus pathogens.</title>
        <authorList>
            <person name="Condon B.J."/>
            <person name="Leng Y."/>
            <person name="Wu D."/>
            <person name="Bushley K.E."/>
            <person name="Ohm R.A."/>
            <person name="Otillar R."/>
            <person name="Martin J."/>
            <person name="Schackwitz W."/>
            <person name="Grimwood J."/>
            <person name="MohdZainudin N."/>
            <person name="Xue C."/>
            <person name="Wang R."/>
            <person name="Manning V.A."/>
            <person name="Dhillon B."/>
            <person name="Tu Z.J."/>
            <person name="Steffenson B.J."/>
            <person name="Salamov A."/>
            <person name="Sun H."/>
            <person name="Lowry S."/>
            <person name="LaButti K."/>
            <person name="Han J."/>
            <person name="Copeland A."/>
            <person name="Lindquist E."/>
            <person name="Barry K."/>
            <person name="Schmutz J."/>
            <person name="Baker S.E."/>
            <person name="Ciuffetti L.M."/>
            <person name="Grigoriev I.V."/>
            <person name="Zhong S."/>
            <person name="Turgeon B.G."/>
        </authorList>
    </citation>
    <scope>NUCLEOTIDE SEQUENCE [LARGE SCALE GENOMIC DNA]</scope>
    <source>
        <strain evidence="1 2">26-R-13</strain>
    </source>
</reference>
<dbReference type="EMBL" id="KI964967">
    <property type="protein sequence ID" value="EUC27256.1"/>
    <property type="molecule type" value="Genomic_DNA"/>
</dbReference>